<reference evidence="1" key="1">
    <citation type="submission" date="2022-03" db="EMBL/GenBank/DDBJ databases">
        <authorList>
            <person name="Lindestad O."/>
        </authorList>
    </citation>
    <scope>NUCLEOTIDE SEQUENCE</scope>
</reference>
<evidence type="ECO:0000313" key="2">
    <source>
        <dbReference type="Proteomes" id="UP000838756"/>
    </source>
</evidence>
<dbReference type="AlphaFoldDB" id="A0A8S4RSW4"/>
<dbReference type="EMBL" id="CAKXAJ010025559">
    <property type="protein sequence ID" value="CAH2240973.1"/>
    <property type="molecule type" value="Genomic_DNA"/>
</dbReference>
<comment type="caution">
    <text evidence="1">The sequence shown here is derived from an EMBL/GenBank/DDBJ whole genome shotgun (WGS) entry which is preliminary data.</text>
</comment>
<name>A0A8S4RSW4_9NEOP</name>
<accession>A0A8S4RSW4</accession>
<keyword evidence="2" id="KW-1185">Reference proteome</keyword>
<proteinExistence type="predicted"/>
<gene>
    <name evidence="1" type="primary">jg19728</name>
    <name evidence="1" type="ORF">PAEG_LOCUS17448</name>
</gene>
<sequence>MSDPWAGRKLYGTPHSKGGIPKLNTTAYSSCWLCKTPGEPVVYHPPQPIVGAPALTRRGSRQLEPPLDRREACLETGSWDCEAYARPSILVTYHVNSKTHQPTLEQRGRSMHLASPRASLMPYLLFLE</sequence>
<evidence type="ECO:0000313" key="1">
    <source>
        <dbReference type="EMBL" id="CAH2240973.1"/>
    </source>
</evidence>
<organism evidence="1 2">
    <name type="scientific">Pararge aegeria aegeria</name>
    <dbReference type="NCBI Taxonomy" id="348720"/>
    <lineage>
        <taxon>Eukaryota</taxon>
        <taxon>Metazoa</taxon>
        <taxon>Ecdysozoa</taxon>
        <taxon>Arthropoda</taxon>
        <taxon>Hexapoda</taxon>
        <taxon>Insecta</taxon>
        <taxon>Pterygota</taxon>
        <taxon>Neoptera</taxon>
        <taxon>Endopterygota</taxon>
        <taxon>Lepidoptera</taxon>
        <taxon>Glossata</taxon>
        <taxon>Ditrysia</taxon>
        <taxon>Papilionoidea</taxon>
        <taxon>Nymphalidae</taxon>
        <taxon>Satyrinae</taxon>
        <taxon>Satyrini</taxon>
        <taxon>Parargina</taxon>
        <taxon>Pararge</taxon>
    </lineage>
</organism>
<dbReference type="Proteomes" id="UP000838756">
    <property type="component" value="Unassembled WGS sequence"/>
</dbReference>
<protein>
    <submittedName>
        <fullName evidence="1">Jg19728 protein</fullName>
    </submittedName>
</protein>